<organism evidence="3 4">
    <name type="scientific">Desulfosalsimonas propionicica</name>
    <dbReference type="NCBI Taxonomy" id="332175"/>
    <lineage>
        <taxon>Bacteria</taxon>
        <taxon>Pseudomonadati</taxon>
        <taxon>Thermodesulfobacteriota</taxon>
        <taxon>Desulfobacteria</taxon>
        <taxon>Desulfobacterales</taxon>
        <taxon>Desulfosalsimonadaceae</taxon>
        <taxon>Desulfosalsimonas</taxon>
    </lineage>
</organism>
<dbReference type="InterPro" id="IPR037185">
    <property type="entry name" value="EmrE-like"/>
</dbReference>
<dbReference type="PANTHER" id="PTHR22911">
    <property type="entry name" value="ACYL-MALONYL CONDENSING ENZYME-RELATED"/>
    <property type="match status" value="1"/>
</dbReference>
<name>A0A7W0C8E4_9BACT</name>
<feature type="transmembrane region" description="Helical" evidence="1">
    <location>
        <begin position="56"/>
        <end position="78"/>
    </location>
</feature>
<dbReference type="SUPFAM" id="SSF103481">
    <property type="entry name" value="Multidrug resistance efflux transporter EmrE"/>
    <property type="match status" value="1"/>
</dbReference>
<dbReference type="AlphaFoldDB" id="A0A7W0C8E4"/>
<keyword evidence="1" id="KW-0472">Membrane</keyword>
<feature type="transmembrane region" description="Helical" evidence="1">
    <location>
        <begin position="208"/>
        <end position="227"/>
    </location>
</feature>
<evidence type="ECO:0000313" key="4">
    <source>
        <dbReference type="Proteomes" id="UP000525298"/>
    </source>
</evidence>
<evidence type="ECO:0000313" key="3">
    <source>
        <dbReference type="EMBL" id="MBA2881068.1"/>
    </source>
</evidence>
<protein>
    <submittedName>
        <fullName evidence="3">Carboxylate/amino acid/amine transporter</fullName>
    </submittedName>
</protein>
<feature type="transmembrane region" description="Helical" evidence="1">
    <location>
        <begin position="84"/>
        <end position="102"/>
    </location>
</feature>
<feature type="domain" description="EamA" evidence="2">
    <location>
        <begin position="6"/>
        <end position="127"/>
    </location>
</feature>
<feature type="transmembrane region" description="Helical" evidence="1">
    <location>
        <begin position="264"/>
        <end position="285"/>
    </location>
</feature>
<feature type="transmembrane region" description="Helical" evidence="1">
    <location>
        <begin position="109"/>
        <end position="130"/>
    </location>
</feature>
<keyword evidence="1" id="KW-0812">Transmembrane</keyword>
<dbReference type="GO" id="GO:0016020">
    <property type="term" value="C:membrane"/>
    <property type="evidence" value="ECO:0007669"/>
    <property type="project" value="InterPro"/>
</dbReference>
<dbReference type="Pfam" id="PF00892">
    <property type="entry name" value="EamA"/>
    <property type="match status" value="1"/>
</dbReference>
<feature type="transmembrane region" description="Helical" evidence="1">
    <location>
        <begin position="239"/>
        <end position="258"/>
    </location>
</feature>
<keyword evidence="4" id="KW-1185">Reference proteome</keyword>
<feature type="transmembrane region" description="Helical" evidence="1">
    <location>
        <begin position="177"/>
        <end position="196"/>
    </location>
</feature>
<dbReference type="PANTHER" id="PTHR22911:SF130">
    <property type="entry name" value="BIOTIN TRANSPORTER"/>
    <property type="match status" value="1"/>
</dbReference>
<dbReference type="EMBL" id="JACDUS010000003">
    <property type="protein sequence ID" value="MBA2881068.1"/>
    <property type="molecule type" value="Genomic_DNA"/>
</dbReference>
<proteinExistence type="predicted"/>
<feature type="transmembrane region" description="Helical" evidence="1">
    <location>
        <begin position="29"/>
        <end position="49"/>
    </location>
</feature>
<evidence type="ECO:0000259" key="2">
    <source>
        <dbReference type="Pfam" id="PF00892"/>
    </source>
</evidence>
<dbReference type="InterPro" id="IPR000620">
    <property type="entry name" value="EamA_dom"/>
</dbReference>
<keyword evidence="1" id="KW-1133">Transmembrane helix</keyword>
<comment type="caution">
    <text evidence="3">The sequence shown here is derived from an EMBL/GenBank/DDBJ whole genome shotgun (WGS) entry which is preliminary data.</text>
</comment>
<dbReference type="Proteomes" id="UP000525298">
    <property type="component" value="Unassembled WGS sequence"/>
</dbReference>
<sequence length="298" mass="33201">MAYLWGVTVLWAFSFSLIGVYLSGQVDSYFAVFSRTFLATLMFLPFIRWKKVPWNLAVRLMGIGAVQLGLMFICFYHSFSFLSVPEVVLFTVFTPIYITLLYDAARRRFTFWYLVTAGVAVAGAAVIRYNPLSQDFVLGFLLVQGANVCFAVGQVGYKNLMEKRRQAGLQVFAQHSVFGFFYIGAMAVAVLGWLIWGDMAMMPQTAVQWGVLLWLGVAASGIGYFLWNKGATLVNAGALAIMNNALVPAGLVVNLVIWNREADLLRLLAGGGLILAALWFNESWVKQRVEKKRLWANG</sequence>
<gene>
    <name evidence="3" type="ORF">HNR65_001394</name>
</gene>
<accession>A0A7W0C8E4</accession>
<reference evidence="3 4" key="1">
    <citation type="submission" date="2020-07" db="EMBL/GenBank/DDBJ databases">
        <title>Genomic Encyclopedia of Type Strains, Phase IV (KMG-IV): sequencing the most valuable type-strain genomes for metagenomic binning, comparative biology and taxonomic classification.</title>
        <authorList>
            <person name="Goeker M."/>
        </authorList>
    </citation>
    <scope>NUCLEOTIDE SEQUENCE [LARGE SCALE GENOMIC DNA]</scope>
    <source>
        <strain evidence="3 4">DSM 17721</strain>
    </source>
</reference>
<feature type="transmembrane region" description="Helical" evidence="1">
    <location>
        <begin position="136"/>
        <end position="157"/>
    </location>
</feature>
<evidence type="ECO:0000256" key="1">
    <source>
        <dbReference type="SAM" id="Phobius"/>
    </source>
</evidence>
<dbReference type="RefSeq" id="WP_181550726.1">
    <property type="nucleotide sequence ID" value="NZ_JACDUS010000003.1"/>
</dbReference>